<name>A0ABU4R584_9FLAO</name>
<reference evidence="1 2" key="1">
    <citation type="submission" date="2023-11" db="EMBL/GenBank/DDBJ databases">
        <title>Unpublished Manusciprt.</title>
        <authorList>
            <person name="Saticioglu I.B."/>
            <person name="Ay H."/>
            <person name="Ajmi N."/>
            <person name="Altun S."/>
            <person name="Duman M."/>
        </authorList>
    </citation>
    <scope>NUCLEOTIDE SEQUENCE [LARGE SCALE GENOMIC DNA]</scope>
    <source>
        <strain evidence="1 2">Fl-318</strain>
    </source>
</reference>
<gene>
    <name evidence="1" type="ORF">SGQ83_00105</name>
</gene>
<sequence length="51" mass="6154">MKSKSRKFSKKIEEKIKKEKQHAAIIDWFVRIIVATTLKEFYEKNEAKDQI</sequence>
<evidence type="ECO:0000313" key="1">
    <source>
        <dbReference type="EMBL" id="MDX6187739.1"/>
    </source>
</evidence>
<evidence type="ECO:0000313" key="2">
    <source>
        <dbReference type="Proteomes" id="UP001273350"/>
    </source>
</evidence>
<dbReference type="EMBL" id="JAWXVI010000001">
    <property type="protein sequence ID" value="MDX6187739.1"/>
    <property type="molecule type" value="Genomic_DNA"/>
</dbReference>
<dbReference type="Proteomes" id="UP001273350">
    <property type="component" value="Unassembled WGS sequence"/>
</dbReference>
<dbReference type="RefSeq" id="WP_230002801.1">
    <property type="nucleotide sequence ID" value="NZ_CP087134.1"/>
</dbReference>
<accession>A0ABU4R584</accession>
<organism evidence="1 2">
    <name type="scientific">Flavobacterium cupriresistens</name>
    <dbReference type="NCBI Taxonomy" id="2893885"/>
    <lineage>
        <taxon>Bacteria</taxon>
        <taxon>Pseudomonadati</taxon>
        <taxon>Bacteroidota</taxon>
        <taxon>Flavobacteriia</taxon>
        <taxon>Flavobacteriales</taxon>
        <taxon>Flavobacteriaceae</taxon>
        <taxon>Flavobacterium</taxon>
    </lineage>
</organism>
<protein>
    <submittedName>
        <fullName evidence="1">Uncharacterized protein</fullName>
    </submittedName>
</protein>
<comment type="caution">
    <text evidence="1">The sequence shown here is derived from an EMBL/GenBank/DDBJ whole genome shotgun (WGS) entry which is preliminary data.</text>
</comment>
<keyword evidence="2" id="KW-1185">Reference proteome</keyword>
<proteinExistence type="predicted"/>